<dbReference type="EMBL" id="CP097463">
    <property type="protein sequence ID" value="WAX57030.1"/>
    <property type="molecule type" value="Genomic_DNA"/>
</dbReference>
<dbReference type="NCBIfam" id="NF040603">
    <property type="entry name" value="choice_anch_P"/>
    <property type="match status" value="1"/>
</dbReference>
<feature type="signal peptide" evidence="2">
    <location>
        <begin position="1"/>
        <end position="27"/>
    </location>
</feature>
<gene>
    <name evidence="3" type="ORF">M6B22_21300</name>
</gene>
<dbReference type="Proteomes" id="UP001164693">
    <property type="component" value="Chromosome"/>
</dbReference>
<name>A0ABY7JZ83_9ACTN</name>
<protein>
    <submittedName>
        <fullName evidence="3">Uncharacterized protein</fullName>
    </submittedName>
</protein>
<reference evidence="3" key="1">
    <citation type="submission" date="2022-05" db="EMBL/GenBank/DDBJ databases">
        <title>Jatrophihabitans sp. SB3-54 whole genome sequence.</title>
        <authorList>
            <person name="Suh M.K."/>
            <person name="Eom M.K."/>
            <person name="Kim J.S."/>
            <person name="Kim H.S."/>
            <person name="Do H.E."/>
            <person name="Shin Y.K."/>
            <person name="Lee J.-S."/>
        </authorList>
    </citation>
    <scope>NUCLEOTIDE SEQUENCE</scope>
    <source>
        <strain evidence="3">SB3-54</strain>
    </source>
</reference>
<sequence>MKRAVKWYAAGAAAAIGTLLWPGPGAAAAGGLGGYTATARAEVVHVELYEPVVPIPGSPQGDGSIAYTKVSTESGPTSRATASYLWPGDVIGDGFDQLLQQPGATYPVQVNSRNPATVAAPAKNAAQISDGNGMSTSANDTSANGTVSLVGLGGGADPLGGLGSGLGTLLGKTSAPKAPAVPVPVAATKPLAALVTANGVTSDSTVTIGKSAITSRAHAAVADLSLLGGIIKLSGVDVLSTVVSDGSRATVTQQAALGGLTIAGVAVKLGDKGLDLAGAGARLPALGDTLGALLKTLGISFAVVPVARSVDGPTGSSTAQVLQISVDTTPLKSQLNSPLSAIVALLGPKLATQLAPVLQLSPKIVLTVGDATASASASPAYDPGSGGVVPPPLGSGGSSGGDSGGGAALPPAGGTGGAGSGVLGGGTGPGSSGGGGQPALVNGQPVAARPVALQAPALPALGTVPRLLVLGALAFAGLLGWLLRNAGGAVFGGAGSCDFGLATGVPDLRKG</sequence>
<dbReference type="RefSeq" id="WP_269443565.1">
    <property type="nucleotide sequence ID" value="NZ_CP097463.1"/>
</dbReference>
<keyword evidence="2" id="KW-0732">Signal</keyword>
<evidence type="ECO:0000313" key="4">
    <source>
        <dbReference type="Proteomes" id="UP001164693"/>
    </source>
</evidence>
<keyword evidence="4" id="KW-1185">Reference proteome</keyword>
<organism evidence="3 4">
    <name type="scientific">Jatrophihabitans cynanchi</name>
    <dbReference type="NCBI Taxonomy" id="2944128"/>
    <lineage>
        <taxon>Bacteria</taxon>
        <taxon>Bacillati</taxon>
        <taxon>Actinomycetota</taxon>
        <taxon>Actinomycetes</taxon>
        <taxon>Jatrophihabitantales</taxon>
        <taxon>Jatrophihabitantaceae</taxon>
        <taxon>Jatrophihabitans</taxon>
    </lineage>
</organism>
<evidence type="ECO:0000256" key="2">
    <source>
        <dbReference type="SAM" id="SignalP"/>
    </source>
</evidence>
<feature type="compositionally biased region" description="Gly residues" evidence="1">
    <location>
        <begin position="394"/>
        <end position="437"/>
    </location>
</feature>
<proteinExistence type="predicted"/>
<evidence type="ECO:0000256" key="1">
    <source>
        <dbReference type="SAM" id="MobiDB-lite"/>
    </source>
</evidence>
<accession>A0ABY7JZ83</accession>
<feature type="chain" id="PRO_5046133424" evidence="2">
    <location>
        <begin position="28"/>
        <end position="511"/>
    </location>
</feature>
<feature type="region of interest" description="Disordered" evidence="1">
    <location>
        <begin position="376"/>
        <end position="441"/>
    </location>
</feature>
<evidence type="ECO:0000313" key="3">
    <source>
        <dbReference type="EMBL" id="WAX57030.1"/>
    </source>
</evidence>